<dbReference type="PROSITE" id="PS00211">
    <property type="entry name" value="ABC_TRANSPORTER_1"/>
    <property type="match status" value="1"/>
</dbReference>
<keyword evidence="3" id="KW-0547">Nucleotide-binding</keyword>
<evidence type="ECO:0000259" key="7">
    <source>
        <dbReference type="PROSITE" id="PS50893"/>
    </source>
</evidence>
<dbReference type="InterPro" id="IPR017871">
    <property type="entry name" value="ABC_transporter-like_CS"/>
</dbReference>
<keyword evidence="5" id="KW-1278">Translocase</keyword>
<dbReference type="Gene3D" id="3.40.50.300">
    <property type="entry name" value="P-loop containing nucleotide triphosphate hydrolases"/>
    <property type="match status" value="1"/>
</dbReference>
<keyword evidence="1" id="KW-0813">Transport</keyword>
<dbReference type="NCBIfam" id="TIGR02315">
    <property type="entry name" value="ABC_phnC"/>
    <property type="match status" value="1"/>
</dbReference>
<dbReference type="SMART" id="SM00382">
    <property type="entry name" value="AAA"/>
    <property type="match status" value="1"/>
</dbReference>
<keyword evidence="6" id="KW-0472">Membrane</keyword>
<dbReference type="PROSITE" id="PS50893">
    <property type="entry name" value="ABC_TRANSPORTER_2"/>
    <property type="match status" value="1"/>
</dbReference>
<evidence type="ECO:0000256" key="6">
    <source>
        <dbReference type="ARBA" id="ARBA00023136"/>
    </source>
</evidence>
<dbReference type="Pfam" id="PF00005">
    <property type="entry name" value="ABC_tran"/>
    <property type="match status" value="1"/>
</dbReference>
<dbReference type="PANTHER" id="PTHR43166">
    <property type="entry name" value="AMINO ACID IMPORT ATP-BINDING PROTEIN"/>
    <property type="match status" value="1"/>
</dbReference>
<dbReference type="InterPro" id="IPR027417">
    <property type="entry name" value="P-loop_NTPase"/>
</dbReference>
<dbReference type="InterPro" id="IPR003439">
    <property type="entry name" value="ABC_transporter-like_ATP-bd"/>
</dbReference>
<evidence type="ECO:0000256" key="1">
    <source>
        <dbReference type="ARBA" id="ARBA00022448"/>
    </source>
</evidence>
<accession>A0A1K1LCS7</accession>
<dbReference type="CDD" id="cd03256">
    <property type="entry name" value="ABC_PhnC_transporter"/>
    <property type="match status" value="1"/>
</dbReference>
<dbReference type="AlphaFoldDB" id="A0A1K1LCS7"/>
<dbReference type="EMBL" id="LT630450">
    <property type="protein sequence ID" value="SFV72515.1"/>
    <property type="molecule type" value="Genomic_DNA"/>
</dbReference>
<evidence type="ECO:0000256" key="3">
    <source>
        <dbReference type="ARBA" id="ARBA00022741"/>
    </source>
</evidence>
<reference evidence="9" key="1">
    <citation type="submission" date="2016-10" db="EMBL/GenBank/DDBJ databases">
        <authorList>
            <person name="Wegmann U."/>
        </authorList>
    </citation>
    <scope>NUCLEOTIDE SEQUENCE [LARGE SCALE GENOMIC DNA]</scope>
</reference>
<dbReference type="GO" id="GO:0005524">
    <property type="term" value="F:ATP binding"/>
    <property type="evidence" value="ECO:0007669"/>
    <property type="project" value="UniProtKB-KW"/>
</dbReference>
<dbReference type="InterPro" id="IPR012693">
    <property type="entry name" value="ABC_transpr_PhnC"/>
</dbReference>
<sequence length="339" mass="37222">MKTKGILPHRQDAFCFWKRGWKAVEPSHFANGDINAGLSSRARHRFAMRVAHCEPVNFNGSIRMIHISNLNKTFGSSKGLSHINLHVAPGEMVALIGSSGSGKSTLMRHICGLTAGDRGESLVQVDNEIVQKNGCISRDIRRIRAGIGMIFQQFNLVERMSVARNVMLGALARTSLWRSLTGAFHADDRELALRALSRVGIGEKAWQRTGTLSGGQQQRAAIARALVQRARVLLADEPIASLDPESARNVMQTLRDLNQKDGLTVVVTLHQVDYAMRFCPRTVALKKGEIVYDGPTERLTPRFLAELYGAESDELFAARTGVREAALPVSPVCETSRAA</sequence>
<evidence type="ECO:0000256" key="5">
    <source>
        <dbReference type="ARBA" id="ARBA00022967"/>
    </source>
</evidence>
<protein>
    <submittedName>
        <fullName evidence="8">Phosphonate ABC transporter ATP-binding protein (TC 3.A.1.9.1)</fullName>
    </submittedName>
</protein>
<dbReference type="KEGG" id="dpg:DESPIGER_0631"/>
<dbReference type="InterPro" id="IPR003593">
    <property type="entry name" value="AAA+_ATPase"/>
</dbReference>
<dbReference type="GO" id="GO:0016887">
    <property type="term" value="F:ATP hydrolysis activity"/>
    <property type="evidence" value="ECO:0007669"/>
    <property type="project" value="InterPro"/>
</dbReference>
<dbReference type="GO" id="GO:0015416">
    <property type="term" value="F:ABC-type phosphonate transporter activity"/>
    <property type="evidence" value="ECO:0007669"/>
    <property type="project" value="InterPro"/>
</dbReference>
<name>A0A1K1LCS7_9BACT</name>
<dbReference type="Proteomes" id="UP000186323">
    <property type="component" value="Chromosome I"/>
</dbReference>
<keyword evidence="2" id="KW-1003">Cell membrane</keyword>
<feature type="domain" description="ABC transporter" evidence="7">
    <location>
        <begin position="65"/>
        <end position="312"/>
    </location>
</feature>
<dbReference type="SUPFAM" id="SSF52540">
    <property type="entry name" value="P-loop containing nucleoside triphosphate hydrolases"/>
    <property type="match status" value="1"/>
</dbReference>
<keyword evidence="4 8" id="KW-0067">ATP-binding</keyword>
<organism evidence="8 9">
    <name type="scientific">Desulfovibrio piger</name>
    <dbReference type="NCBI Taxonomy" id="901"/>
    <lineage>
        <taxon>Bacteria</taxon>
        <taxon>Pseudomonadati</taxon>
        <taxon>Thermodesulfobacteriota</taxon>
        <taxon>Desulfovibrionia</taxon>
        <taxon>Desulfovibrionales</taxon>
        <taxon>Desulfovibrionaceae</taxon>
        <taxon>Desulfovibrio</taxon>
    </lineage>
</organism>
<dbReference type="GO" id="GO:0016020">
    <property type="term" value="C:membrane"/>
    <property type="evidence" value="ECO:0007669"/>
    <property type="project" value="InterPro"/>
</dbReference>
<keyword evidence="9" id="KW-1185">Reference proteome</keyword>
<evidence type="ECO:0000256" key="4">
    <source>
        <dbReference type="ARBA" id="ARBA00022840"/>
    </source>
</evidence>
<evidence type="ECO:0000313" key="8">
    <source>
        <dbReference type="EMBL" id="SFV72515.1"/>
    </source>
</evidence>
<evidence type="ECO:0000313" key="9">
    <source>
        <dbReference type="Proteomes" id="UP000186323"/>
    </source>
</evidence>
<gene>
    <name evidence="8" type="ORF">DESPIGER_0631</name>
</gene>
<proteinExistence type="predicted"/>
<evidence type="ECO:0000256" key="2">
    <source>
        <dbReference type="ARBA" id="ARBA00022475"/>
    </source>
</evidence>
<dbReference type="InterPro" id="IPR050086">
    <property type="entry name" value="MetN_ABC_transporter-like"/>
</dbReference>
<dbReference type="PANTHER" id="PTHR43166:SF6">
    <property type="entry name" value="PHOSPHONATES IMPORT ATP-BINDING PROTEIN PHNC"/>
    <property type="match status" value="1"/>
</dbReference>